<accession>A0A923N4L6</accession>
<dbReference type="RefSeq" id="WP_187066090.1">
    <property type="nucleotide sequence ID" value="NZ_JACRVF010000001.1"/>
</dbReference>
<dbReference type="EMBL" id="JACRVF010000001">
    <property type="protein sequence ID" value="MBC5992133.1"/>
    <property type="molecule type" value="Genomic_DNA"/>
</dbReference>
<dbReference type="SUPFAM" id="SSF53850">
    <property type="entry name" value="Periplasmic binding protein-like II"/>
    <property type="match status" value="1"/>
</dbReference>
<dbReference type="InterPro" id="IPR036388">
    <property type="entry name" value="WH-like_DNA-bd_sf"/>
</dbReference>
<dbReference type="PANTHER" id="PTHR30126:SF39">
    <property type="entry name" value="HTH-TYPE TRANSCRIPTIONAL REGULATOR CYSL"/>
    <property type="match status" value="1"/>
</dbReference>
<feature type="domain" description="HTH lysR-type" evidence="5">
    <location>
        <begin position="1"/>
        <end position="58"/>
    </location>
</feature>
<dbReference type="FunFam" id="1.10.10.10:FF:000001">
    <property type="entry name" value="LysR family transcriptional regulator"/>
    <property type="match status" value="1"/>
</dbReference>
<comment type="similarity">
    <text evidence="1">Belongs to the LysR transcriptional regulatory family.</text>
</comment>
<dbReference type="AlphaFoldDB" id="A0A923N4L6"/>
<dbReference type="InterPro" id="IPR005119">
    <property type="entry name" value="LysR_subst-bd"/>
</dbReference>
<evidence type="ECO:0000256" key="4">
    <source>
        <dbReference type="ARBA" id="ARBA00023163"/>
    </source>
</evidence>
<dbReference type="Proteomes" id="UP000603640">
    <property type="component" value="Unassembled WGS sequence"/>
</dbReference>
<comment type="caution">
    <text evidence="6">The sequence shown here is derived from an EMBL/GenBank/DDBJ whole genome shotgun (WGS) entry which is preliminary data.</text>
</comment>
<dbReference type="GO" id="GO:0003700">
    <property type="term" value="F:DNA-binding transcription factor activity"/>
    <property type="evidence" value="ECO:0007669"/>
    <property type="project" value="InterPro"/>
</dbReference>
<proteinExistence type="inferred from homology"/>
<dbReference type="PANTHER" id="PTHR30126">
    <property type="entry name" value="HTH-TYPE TRANSCRIPTIONAL REGULATOR"/>
    <property type="match status" value="1"/>
</dbReference>
<evidence type="ECO:0000313" key="6">
    <source>
        <dbReference type="EMBL" id="MBC5992133.1"/>
    </source>
</evidence>
<evidence type="ECO:0000259" key="5">
    <source>
        <dbReference type="PROSITE" id="PS50931"/>
    </source>
</evidence>
<evidence type="ECO:0000256" key="2">
    <source>
        <dbReference type="ARBA" id="ARBA00023015"/>
    </source>
</evidence>
<organism evidence="6 7">
    <name type="scientific">Pontibacter cellulosilyticus</name>
    <dbReference type="NCBI Taxonomy" id="1720253"/>
    <lineage>
        <taxon>Bacteria</taxon>
        <taxon>Pseudomonadati</taxon>
        <taxon>Bacteroidota</taxon>
        <taxon>Cytophagia</taxon>
        <taxon>Cytophagales</taxon>
        <taxon>Hymenobacteraceae</taxon>
        <taxon>Pontibacter</taxon>
    </lineage>
</organism>
<dbReference type="PRINTS" id="PR00039">
    <property type="entry name" value="HTHLYSR"/>
</dbReference>
<protein>
    <submittedName>
        <fullName evidence="6">LysR family transcriptional regulator</fullName>
    </submittedName>
</protein>
<dbReference type="InterPro" id="IPR000847">
    <property type="entry name" value="LysR_HTH_N"/>
</dbReference>
<dbReference type="Pfam" id="PF03466">
    <property type="entry name" value="LysR_substrate"/>
    <property type="match status" value="1"/>
</dbReference>
<evidence type="ECO:0000256" key="1">
    <source>
        <dbReference type="ARBA" id="ARBA00009437"/>
    </source>
</evidence>
<keyword evidence="3" id="KW-0238">DNA-binding</keyword>
<evidence type="ECO:0000256" key="3">
    <source>
        <dbReference type="ARBA" id="ARBA00023125"/>
    </source>
</evidence>
<dbReference type="Pfam" id="PF00126">
    <property type="entry name" value="HTH_1"/>
    <property type="match status" value="1"/>
</dbReference>
<keyword evidence="7" id="KW-1185">Reference proteome</keyword>
<dbReference type="InterPro" id="IPR036390">
    <property type="entry name" value="WH_DNA-bd_sf"/>
</dbReference>
<sequence>MLSHRHEIFFEVARELSFTKASQSLYISQSAISKHVKALEEHYKVGLFERHGNTVSLTPAGNLLYQKILAARQLQHQLYEDFKRVSTDFSPQVRMVIGSSTTISLYVLPPLLSMYLQQHENVQITLKNRNSENILKALLDHEIDLGIIEGLTKMSNVSYTPFITDEVIAVCSSQSPLAGQTLQLNDLYALPLALREHGSGTLESLEDALKKKGIKLIDLPVKIRLGGTEALKNFVRADTCLSFLPRPAVRKELETGELVEVPVGGLHIKRAFHFIQRKGTESDILHKNFIRFIKREYSKME</sequence>
<keyword evidence="4" id="KW-0804">Transcription</keyword>
<reference evidence="6" key="1">
    <citation type="submission" date="2020-08" db="EMBL/GenBank/DDBJ databases">
        <title>Pontibacter sp. SD6 16S ribosomal RNA gene Genome sequencing and assembly.</title>
        <authorList>
            <person name="Kang M."/>
        </authorList>
    </citation>
    <scope>NUCLEOTIDE SEQUENCE</scope>
    <source>
        <strain evidence="6">SD6</strain>
    </source>
</reference>
<dbReference type="Gene3D" id="1.10.10.10">
    <property type="entry name" value="Winged helix-like DNA-binding domain superfamily/Winged helix DNA-binding domain"/>
    <property type="match status" value="1"/>
</dbReference>
<dbReference type="GO" id="GO:0000976">
    <property type="term" value="F:transcription cis-regulatory region binding"/>
    <property type="evidence" value="ECO:0007669"/>
    <property type="project" value="TreeGrafter"/>
</dbReference>
<evidence type="ECO:0000313" key="7">
    <source>
        <dbReference type="Proteomes" id="UP000603640"/>
    </source>
</evidence>
<keyword evidence="2" id="KW-0805">Transcription regulation</keyword>
<dbReference type="Gene3D" id="3.40.190.290">
    <property type="match status" value="1"/>
</dbReference>
<name>A0A923N4L6_9BACT</name>
<dbReference type="PROSITE" id="PS50931">
    <property type="entry name" value="HTH_LYSR"/>
    <property type="match status" value="1"/>
</dbReference>
<gene>
    <name evidence="6" type="ORF">H8S84_04700</name>
</gene>
<dbReference type="SUPFAM" id="SSF46785">
    <property type="entry name" value="Winged helix' DNA-binding domain"/>
    <property type="match status" value="1"/>
</dbReference>